<evidence type="ECO:0000313" key="2">
    <source>
        <dbReference type="EMBL" id="GAA5100741.1"/>
    </source>
</evidence>
<gene>
    <name evidence="2" type="ORF">GCM10023260_12920</name>
</gene>
<name>A0ABP9MVE9_9HYPH</name>
<evidence type="ECO:0000256" key="1">
    <source>
        <dbReference type="SAM" id="Phobius"/>
    </source>
</evidence>
<comment type="caution">
    <text evidence="2">The sequence shown here is derived from an EMBL/GenBank/DDBJ whole genome shotgun (WGS) entry which is preliminary data.</text>
</comment>
<dbReference type="RefSeq" id="WP_345097176.1">
    <property type="nucleotide sequence ID" value="NZ_BAABIY010000040.1"/>
</dbReference>
<keyword evidence="1" id="KW-0812">Transmembrane</keyword>
<reference evidence="3" key="1">
    <citation type="journal article" date="2019" name="Int. J. Syst. Evol. Microbiol.">
        <title>The Global Catalogue of Microorganisms (GCM) 10K type strain sequencing project: providing services to taxonomists for standard genome sequencing and annotation.</title>
        <authorList>
            <consortium name="The Broad Institute Genomics Platform"/>
            <consortium name="The Broad Institute Genome Sequencing Center for Infectious Disease"/>
            <person name="Wu L."/>
            <person name="Ma J."/>
        </authorList>
    </citation>
    <scope>NUCLEOTIDE SEQUENCE [LARGE SCALE GENOMIC DNA]</scope>
    <source>
        <strain evidence="3">JCM 17706</strain>
    </source>
</reference>
<feature type="transmembrane region" description="Helical" evidence="1">
    <location>
        <begin position="6"/>
        <end position="39"/>
    </location>
</feature>
<accession>A0ABP9MVE9</accession>
<keyword evidence="1" id="KW-0472">Membrane</keyword>
<keyword evidence="1" id="KW-1133">Transmembrane helix</keyword>
<organism evidence="2 3">
    <name type="scientific">Bartonella acomydis</name>
    <dbReference type="NCBI Taxonomy" id="686234"/>
    <lineage>
        <taxon>Bacteria</taxon>
        <taxon>Pseudomonadati</taxon>
        <taxon>Pseudomonadota</taxon>
        <taxon>Alphaproteobacteria</taxon>
        <taxon>Hyphomicrobiales</taxon>
        <taxon>Bartonellaceae</taxon>
        <taxon>Bartonella</taxon>
    </lineage>
</organism>
<evidence type="ECO:0000313" key="3">
    <source>
        <dbReference type="Proteomes" id="UP001501525"/>
    </source>
</evidence>
<sequence length="61" mass="7058">MNVLTMVLIVLSTGSMIVMYSLITVCSTMAIVAIYYSFIKRIKRARMLSRTLEMLNPQHFR</sequence>
<proteinExistence type="predicted"/>
<dbReference type="Proteomes" id="UP001501525">
    <property type="component" value="Unassembled WGS sequence"/>
</dbReference>
<keyword evidence="3" id="KW-1185">Reference proteome</keyword>
<protein>
    <submittedName>
        <fullName evidence="2">Uncharacterized protein</fullName>
    </submittedName>
</protein>
<dbReference type="EMBL" id="BAABIY010000040">
    <property type="protein sequence ID" value="GAA5100741.1"/>
    <property type="molecule type" value="Genomic_DNA"/>
</dbReference>